<keyword evidence="3" id="KW-0349">Heme</keyword>
<evidence type="ECO:0000256" key="4">
    <source>
        <dbReference type="ARBA" id="ARBA00022723"/>
    </source>
</evidence>
<evidence type="ECO:0000256" key="8">
    <source>
        <dbReference type="ARBA" id="ARBA00025737"/>
    </source>
</evidence>
<feature type="region of interest" description="Disordered" evidence="9">
    <location>
        <begin position="275"/>
        <end position="304"/>
    </location>
</feature>
<feature type="domain" description="Dyp-type peroxidase N-terminal" evidence="11">
    <location>
        <begin position="61"/>
        <end position="203"/>
    </location>
</feature>
<evidence type="ECO:0000259" key="11">
    <source>
        <dbReference type="Pfam" id="PF04261"/>
    </source>
</evidence>
<dbReference type="Pfam" id="PF20628">
    <property type="entry name" value="Dyp_perox_C"/>
    <property type="match status" value="1"/>
</dbReference>
<proteinExistence type="inferred from homology"/>
<feature type="signal peptide" evidence="10">
    <location>
        <begin position="1"/>
        <end position="32"/>
    </location>
</feature>
<sequence>MDTNFRVTRRGFLAGLGLASATAAVGATSACADDSDPAPVPNTDSTGATPDATVAFDGPHQAGVATPLQRHNTTVAFTLRDGVDVAGIRRLLRIWTGDARRLTQGEPVLADLEPELASDPGRLTVTCGFGRGLFEKAGMTDKAPDWLAPLPEFTGDRLEARWGDRDLVLQICGEDRTTVSHALRVLVRGGADYARPSWSQTGFLDIPRGADGTPGTPRNLFGFKDGTVNPRSDVEFDDQVWIGEDAASHPSQTGGTCMVIRRIVFDMPLWESADRPTRETSMGRTIVEGNPLSGEKEHDEPDTSAVGVDGLPVIDRNAHIALAGVHDGDTRQRMLRRAYNYDLPVTPSSADALLDAEPVALSDTGLIFTCFQPDPRTSFIPVQRRLAAGDRLNEWITHVGSAVFLIPAGTAEGEYWGEALLG</sequence>
<dbReference type="NCBIfam" id="TIGR01413">
    <property type="entry name" value="Dyp_perox_fam"/>
    <property type="match status" value="1"/>
</dbReference>
<dbReference type="EMBL" id="BJNT01000010">
    <property type="protein sequence ID" value="GEC86133.1"/>
    <property type="molecule type" value="Genomic_DNA"/>
</dbReference>
<dbReference type="OMA" id="MRNLMGQ"/>
<dbReference type="GO" id="GO:0046872">
    <property type="term" value="F:metal ion binding"/>
    <property type="evidence" value="ECO:0007669"/>
    <property type="project" value="UniProtKB-KW"/>
</dbReference>
<dbReference type="PROSITE" id="PS51318">
    <property type="entry name" value="TAT"/>
    <property type="match status" value="1"/>
</dbReference>
<dbReference type="AlphaFoldDB" id="A0A0X2NL97"/>
<keyword evidence="6 13" id="KW-0560">Oxidoreductase</keyword>
<dbReference type="GeneID" id="82887586"/>
<dbReference type="InterPro" id="IPR048327">
    <property type="entry name" value="Dyp_perox_N"/>
</dbReference>
<dbReference type="OrthoDB" id="9781066at2"/>
<evidence type="ECO:0000313" key="13">
    <source>
        <dbReference type="EMBL" id="CUU65511.1"/>
    </source>
</evidence>
<evidence type="ECO:0000256" key="7">
    <source>
        <dbReference type="ARBA" id="ARBA00023004"/>
    </source>
</evidence>
<organism evidence="13 15">
    <name type="scientific">Corynebacterium variabile</name>
    <dbReference type="NCBI Taxonomy" id="1727"/>
    <lineage>
        <taxon>Bacteria</taxon>
        <taxon>Bacillati</taxon>
        <taxon>Actinomycetota</taxon>
        <taxon>Actinomycetes</taxon>
        <taxon>Mycobacteriales</taxon>
        <taxon>Corynebacteriaceae</taxon>
        <taxon>Corynebacterium</taxon>
    </lineage>
</organism>
<evidence type="ECO:0000256" key="2">
    <source>
        <dbReference type="ARBA" id="ARBA00022559"/>
    </source>
</evidence>
<dbReference type="GO" id="GO:0020037">
    <property type="term" value="F:heme binding"/>
    <property type="evidence" value="ECO:0007669"/>
    <property type="project" value="InterPro"/>
</dbReference>
<reference evidence="13" key="1">
    <citation type="submission" date="2015-11" db="EMBL/GenBank/DDBJ databases">
        <authorList>
            <person name="Zhang Y."/>
            <person name="Guo Z."/>
        </authorList>
    </citation>
    <scope>NUCLEOTIDE SEQUENCE [LARGE SCALE GENOMIC DNA]</scope>
    <source>
        <strain evidence="13">Mu292</strain>
    </source>
</reference>
<reference evidence="14 16" key="3">
    <citation type="submission" date="2019-06" db="EMBL/GenBank/DDBJ databases">
        <title>Whole genome shotgun sequence of Corynebacterium variabile NBRC 15286.</title>
        <authorList>
            <person name="Hosoyama A."/>
            <person name="Uohara A."/>
            <person name="Ohji S."/>
            <person name="Ichikawa N."/>
        </authorList>
    </citation>
    <scope>NUCLEOTIDE SEQUENCE [LARGE SCALE GENOMIC DNA]</scope>
    <source>
        <strain evidence="14 16">NBRC 15286</strain>
    </source>
</reference>
<evidence type="ECO:0000256" key="5">
    <source>
        <dbReference type="ARBA" id="ARBA00022729"/>
    </source>
</evidence>
<name>A0A0X2NL97_9CORY</name>
<dbReference type="InterPro" id="IPR019546">
    <property type="entry name" value="TAT_signal_bac_arc"/>
</dbReference>
<dbReference type="PROSITE" id="PS51404">
    <property type="entry name" value="DYP_PEROXIDASE"/>
    <property type="match status" value="1"/>
</dbReference>
<evidence type="ECO:0000313" key="14">
    <source>
        <dbReference type="EMBL" id="GEC86133.1"/>
    </source>
</evidence>
<dbReference type="EC" id="1.11.1.19" evidence="13"/>
<comment type="cofactor">
    <cofactor evidence="1">
        <name>heme b</name>
        <dbReference type="ChEBI" id="CHEBI:60344"/>
    </cofactor>
</comment>
<accession>A0A0X2NL97</accession>
<evidence type="ECO:0000256" key="10">
    <source>
        <dbReference type="SAM" id="SignalP"/>
    </source>
</evidence>
<evidence type="ECO:0000259" key="12">
    <source>
        <dbReference type="Pfam" id="PF20628"/>
    </source>
</evidence>
<dbReference type="GO" id="GO:0005829">
    <property type="term" value="C:cytosol"/>
    <property type="evidence" value="ECO:0007669"/>
    <property type="project" value="TreeGrafter"/>
</dbReference>
<protein>
    <submittedName>
        <fullName evidence="13">Dyp-type peroxidase family</fullName>
        <ecNumber evidence="13">1.11.1.19</ecNumber>
    </submittedName>
    <submittedName>
        <fullName evidence="14">Iron-dependent peroxidase</fullName>
    </submittedName>
</protein>
<dbReference type="Proteomes" id="UP000182498">
    <property type="component" value="Unassembled WGS sequence"/>
</dbReference>
<feature type="domain" description="Dyp-type peroxidase C-terminal" evidence="12">
    <location>
        <begin position="216"/>
        <end position="409"/>
    </location>
</feature>
<gene>
    <name evidence="14" type="ORF">CVA01_14470</name>
    <name evidence="13" type="ORF">CVAR292_00837</name>
</gene>
<dbReference type="PANTHER" id="PTHR30521:SF4">
    <property type="entry name" value="DEFERROCHELATASE"/>
    <property type="match status" value="1"/>
</dbReference>
<dbReference type="PROSITE" id="PS51257">
    <property type="entry name" value="PROKAR_LIPOPROTEIN"/>
    <property type="match status" value="1"/>
</dbReference>
<dbReference type="NCBIfam" id="TIGR01409">
    <property type="entry name" value="TAT_signal_seq"/>
    <property type="match status" value="1"/>
</dbReference>
<keyword evidence="2 13" id="KW-0575">Peroxidase</keyword>
<keyword evidence="5 10" id="KW-0732">Signal</keyword>
<evidence type="ECO:0000256" key="6">
    <source>
        <dbReference type="ARBA" id="ARBA00023002"/>
    </source>
</evidence>
<keyword evidence="7" id="KW-0408">Iron</keyword>
<dbReference type="PANTHER" id="PTHR30521">
    <property type="entry name" value="DEFERROCHELATASE/PEROXIDASE"/>
    <property type="match status" value="1"/>
</dbReference>
<evidence type="ECO:0000256" key="9">
    <source>
        <dbReference type="SAM" id="MobiDB-lite"/>
    </source>
</evidence>
<reference evidence="15" key="2">
    <citation type="submission" date="2015-11" db="EMBL/GenBank/DDBJ databases">
        <authorList>
            <person name="Dugat-Bony E."/>
        </authorList>
    </citation>
    <scope>NUCLEOTIDE SEQUENCE [LARGE SCALE GENOMIC DNA]</scope>
    <source>
        <strain evidence="15">Mu292</strain>
    </source>
</reference>
<dbReference type="InterPro" id="IPR006311">
    <property type="entry name" value="TAT_signal"/>
</dbReference>
<dbReference type="InterPro" id="IPR048328">
    <property type="entry name" value="Dyp_perox_C"/>
</dbReference>
<dbReference type="SUPFAM" id="SSF54909">
    <property type="entry name" value="Dimeric alpha+beta barrel"/>
    <property type="match status" value="1"/>
</dbReference>
<comment type="similarity">
    <text evidence="8">Belongs to the DyP-type peroxidase family.</text>
</comment>
<evidence type="ECO:0000256" key="3">
    <source>
        <dbReference type="ARBA" id="ARBA00022617"/>
    </source>
</evidence>
<dbReference type="RefSeq" id="WP_014010079.1">
    <property type="nucleotide sequence ID" value="NZ_BJNT01000010.1"/>
</dbReference>
<dbReference type="InterPro" id="IPR011008">
    <property type="entry name" value="Dimeric_a/b-barrel"/>
</dbReference>
<keyword evidence="4" id="KW-0479">Metal-binding</keyword>
<feature type="region of interest" description="Disordered" evidence="9">
    <location>
        <begin position="31"/>
        <end position="64"/>
    </location>
</feature>
<feature type="chain" id="PRO_5044547710" evidence="10">
    <location>
        <begin position="33"/>
        <end position="422"/>
    </location>
</feature>
<evidence type="ECO:0000256" key="1">
    <source>
        <dbReference type="ARBA" id="ARBA00001970"/>
    </source>
</evidence>
<dbReference type="Pfam" id="PF04261">
    <property type="entry name" value="Dyp_perox_N"/>
    <property type="match status" value="1"/>
</dbReference>
<dbReference type="Proteomes" id="UP000319986">
    <property type="component" value="Unassembled WGS sequence"/>
</dbReference>
<dbReference type="InterPro" id="IPR006314">
    <property type="entry name" value="Dyp_peroxidase"/>
</dbReference>
<keyword evidence="15" id="KW-1185">Reference proteome</keyword>
<dbReference type="EMBL" id="FAUH01000004">
    <property type="protein sequence ID" value="CUU65511.1"/>
    <property type="molecule type" value="Genomic_DNA"/>
</dbReference>
<evidence type="ECO:0000313" key="15">
    <source>
        <dbReference type="Proteomes" id="UP000182498"/>
    </source>
</evidence>
<evidence type="ECO:0000313" key="16">
    <source>
        <dbReference type="Proteomes" id="UP000319986"/>
    </source>
</evidence>
<dbReference type="GO" id="GO:0004601">
    <property type="term" value="F:peroxidase activity"/>
    <property type="evidence" value="ECO:0007669"/>
    <property type="project" value="UniProtKB-KW"/>
</dbReference>